<keyword evidence="22" id="KW-1185">Reference proteome</keyword>
<keyword evidence="11" id="KW-0408">Iron</keyword>
<dbReference type="InParanoid" id="A0A7M7QZQ3"/>
<dbReference type="InterPro" id="IPR003347">
    <property type="entry name" value="JmjC_dom"/>
</dbReference>
<feature type="compositionally biased region" description="Low complexity" evidence="17">
    <location>
        <begin position="471"/>
        <end position="481"/>
    </location>
</feature>
<dbReference type="PROSITE" id="PS51183">
    <property type="entry name" value="JMJN"/>
    <property type="match status" value="1"/>
</dbReference>
<dbReference type="InterPro" id="IPR001965">
    <property type="entry name" value="Znf_PHD"/>
</dbReference>
<dbReference type="GO" id="GO:0140684">
    <property type="term" value="F:histone H3K9me2/H3K9me3 demethylase activity"/>
    <property type="evidence" value="ECO:0007669"/>
    <property type="project" value="UniProtKB-EC"/>
</dbReference>
<feature type="region of interest" description="Disordered" evidence="17">
    <location>
        <begin position="446"/>
        <end position="487"/>
    </location>
</feature>
<dbReference type="EnsemblMetazoa" id="XM_001608149">
    <property type="protein sequence ID" value="XP_001608199"/>
    <property type="gene ID" value="LOC100124275"/>
</dbReference>
<keyword evidence="13" id="KW-0804">Transcription</keyword>
<evidence type="ECO:0000256" key="1">
    <source>
        <dbReference type="ARBA" id="ARBA00001954"/>
    </source>
</evidence>
<organism evidence="21 22">
    <name type="scientific">Nasonia vitripennis</name>
    <name type="common">Parasitic wasp</name>
    <dbReference type="NCBI Taxonomy" id="7425"/>
    <lineage>
        <taxon>Eukaryota</taxon>
        <taxon>Metazoa</taxon>
        <taxon>Ecdysozoa</taxon>
        <taxon>Arthropoda</taxon>
        <taxon>Hexapoda</taxon>
        <taxon>Insecta</taxon>
        <taxon>Pterygota</taxon>
        <taxon>Neoptera</taxon>
        <taxon>Endopterygota</taxon>
        <taxon>Hymenoptera</taxon>
        <taxon>Apocrita</taxon>
        <taxon>Proctotrupomorpha</taxon>
        <taxon>Chalcidoidea</taxon>
        <taxon>Pteromalidae</taxon>
        <taxon>Pteromalinae</taxon>
        <taxon>Nasonia</taxon>
    </lineage>
</organism>
<feature type="region of interest" description="Disordered" evidence="17">
    <location>
        <begin position="563"/>
        <end position="628"/>
    </location>
</feature>
<feature type="domain" description="PHD-type" evidence="20">
    <location>
        <begin position="1274"/>
        <end position="1383"/>
    </location>
</feature>
<evidence type="ECO:0000313" key="22">
    <source>
        <dbReference type="Proteomes" id="UP000002358"/>
    </source>
</evidence>
<evidence type="ECO:0000256" key="2">
    <source>
        <dbReference type="ARBA" id="ARBA00004123"/>
    </source>
</evidence>
<evidence type="ECO:0000256" key="8">
    <source>
        <dbReference type="ARBA" id="ARBA00022853"/>
    </source>
</evidence>
<evidence type="ECO:0000256" key="16">
    <source>
        <dbReference type="ARBA" id="ARBA00053408"/>
    </source>
</evidence>
<dbReference type="SMART" id="SM00558">
    <property type="entry name" value="JmjC"/>
    <property type="match status" value="1"/>
</dbReference>
<comment type="catalytic activity">
    <reaction evidence="15">
        <text>N(6),N(6),N(6)-trimethyl-L-lysyl(9)-[histone H3] + 2 2-oxoglutarate + 2 O2 = N(6)-methyl-L-lysyl(9)-[histone H3] + 2 formaldehyde + 2 succinate + 2 CO2</text>
        <dbReference type="Rhea" id="RHEA:60200"/>
        <dbReference type="Rhea" id="RHEA-COMP:15538"/>
        <dbReference type="Rhea" id="RHEA-COMP:15542"/>
        <dbReference type="ChEBI" id="CHEBI:15379"/>
        <dbReference type="ChEBI" id="CHEBI:16526"/>
        <dbReference type="ChEBI" id="CHEBI:16810"/>
        <dbReference type="ChEBI" id="CHEBI:16842"/>
        <dbReference type="ChEBI" id="CHEBI:30031"/>
        <dbReference type="ChEBI" id="CHEBI:61929"/>
        <dbReference type="ChEBI" id="CHEBI:61961"/>
        <dbReference type="EC" id="1.14.11.66"/>
    </reaction>
</comment>
<dbReference type="Proteomes" id="UP000002358">
    <property type="component" value="Chromosome 5"/>
</dbReference>
<dbReference type="SMR" id="A0A7M7QZQ3"/>
<evidence type="ECO:0000256" key="17">
    <source>
        <dbReference type="SAM" id="MobiDB-lite"/>
    </source>
</evidence>
<dbReference type="KEGG" id="nvi:100124275"/>
<keyword evidence="9" id="KW-0223">Dioxygenase</keyword>
<keyword evidence="14" id="KW-0539">Nucleus</keyword>
<dbReference type="PROSITE" id="PS51805">
    <property type="entry name" value="EPHD"/>
    <property type="match status" value="1"/>
</dbReference>
<dbReference type="PANTHER" id="PTHR10694">
    <property type="entry name" value="LYSINE-SPECIFIC DEMETHYLASE"/>
    <property type="match status" value="1"/>
</dbReference>
<evidence type="ECO:0000256" key="6">
    <source>
        <dbReference type="ARBA" id="ARBA00022771"/>
    </source>
</evidence>
<keyword evidence="12" id="KW-0805">Transcription regulation</keyword>
<feature type="domain" description="JmjC" evidence="19">
    <location>
        <begin position="142"/>
        <end position="308"/>
    </location>
</feature>
<dbReference type="Gene3D" id="3.10.330.70">
    <property type="match status" value="1"/>
</dbReference>
<dbReference type="GeneID" id="100124275"/>
<dbReference type="GO" id="GO:0140681">
    <property type="term" value="F:histone H3K36me2/H3K36me3 demethylase activity"/>
    <property type="evidence" value="ECO:0007669"/>
    <property type="project" value="UniProtKB-ARBA"/>
</dbReference>
<dbReference type="OrthoDB" id="9547406at2759"/>
<evidence type="ECO:0000259" key="20">
    <source>
        <dbReference type="PROSITE" id="PS51805"/>
    </source>
</evidence>
<comment type="subcellular location">
    <subcellularLocation>
        <location evidence="2">Nucleus</location>
    </subcellularLocation>
</comment>
<comment type="cofactor">
    <cofactor evidence="1">
        <name>Fe(2+)</name>
        <dbReference type="ChEBI" id="CHEBI:29033"/>
    </cofactor>
</comment>
<dbReference type="CDD" id="cd20392">
    <property type="entry name" value="Tudor_JMJD2_rpt2"/>
    <property type="match status" value="1"/>
</dbReference>
<evidence type="ECO:0000256" key="4">
    <source>
        <dbReference type="ARBA" id="ARBA00012900"/>
    </source>
</evidence>
<protein>
    <recommendedName>
        <fullName evidence="4">[histone H3]-trimethyl-L-lysine(9) demethylase</fullName>
        <ecNumber evidence="4">1.14.11.66</ecNumber>
    </recommendedName>
</protein>
<dbReference type="GO" id="GO:0005634">
    <property type="term" value="C:nucleus"/>
    <property type="evidence" value="ECO:0007669"/>
    <property type="project" value="UniProtKB-SubCell"/>
</dbReference>
<dbReference type="InterPro" id="IPR002999">
    <property type="entry name" value="Tudor"/>
</dbReference>
<dbReference type="CDD" id="cd15571">
    <property type="entry name" value="ePHD"/>
    <property type="match status" value="1"/>
</dbReference>
<dbReference type="SUPFAM" id="SSF63748">
    <property type="entry name" value="Tudor/PWWP/MBT"/>
    <property type="match status" value="2"/>
</dbReference>
<evidence type="ECO:0000256" key="7">
    <source>
        <dbReference type="ARBA" id="ARBA00022833"/>
    </source>
</evidence>
<evidence type="ECO:0000256" key="15">
    <source>
        <dbReference type="ARBA" id="ARBA00049349"/>
    </source>
</evidence>
<dbReference type="Gene3D" id="2.30.30.140">
    <property type="match status" value="1"/>
</dbReference>
<dbReference type="SUPFAM" id="SSF57903">
    <property type="entry name" value="FYVE/PHD zinc finger"/>
    <property type="match status" value="1"/>
</dbReference>
<feature type="region of interest" description="Disordered" evidence="17">
    <location>
        <begin position="893"/>
        <end position="923"/>
    </location>
</feature>
<dbReference type="FunFam" id="2.60.120.650:FF:000048">
    <property type="entry name" value="Lysine-specific demethylase 4A"/>
    <property type="match status" value="1"/>
</dbReference>
<dbReference type="Gene3D" id="2.60.120.650">
    <property type="entry name" value="Cupin"/>
    <property type="match status" value="1"/>
</dbReference>
<keyword evidence="8" id="KW-0156">Chromatin regulator</keyword>
<keyword evidence="5" id="KW-0479">Metal-binding</keyword>
<evidence type="ECO:0000259" key="19">
    <source>
        <dbReference type="PROSITE" id="PS51184"/>
    </source>
</evidence>
<accession>A0A7M7QZQ3</accession>
<evidence type="ECO:0000259" key="18">
    <source>
        <dbReference type="PROSITE" id="PS51183"/>
    </source>
</evidence>
<dbReference type="GO" id="GO:0048512">
    <property type="term" value="P:circadian behavior"/>
    <property type="evidence" value="ECO:0007669"/>
    <property type="project" value="UniProtKB-ARBA"/>
</dbReference>
<dbReference type="GO" id="GO:0008270">
    <property type="term" value="F:zinc ion binding"/>
    <property type="evidence" value="ECO:0007669"/>
    <property type="project" value="UniProtKB-KW"/>
</dbReference>
<sequence>MVSNTSSSTPRIQVFRPTYEEFKDFTKYVAYMESQNAHKAGIAKVIPPPEWIARKNGYNMDNINLTIPAPICQVVTGKQGLYQQINIQKKSMTVQEYEKLANSERYRTPKHFDYEDLERKYWKNITYVAPIYGADVSGSLTDPDVNEWNINHLGTILDYVNKDYGISIEGVNTAYLYFGMWKTTFAWHTEDMDLYSINYLHFGAPKTWYAIPPEHGRRLERLASGFFPSSYQSCQAFLRHKMSLISPQVLRQYSIPHDKITQEAGEIMITFPYGYHAGFNHGFNCAESTNFATPRWVEYGKRATQCTCSSDMVKISMKTFVQRFQPDRYELWLRGADVGPHPEDPRQTAAPPPTAMDLFCLQESQSGDSDIVPKNKRHTIHRKKNIVDSTEGINTDIPPDVKKVLQEMEEEHLDDQPDEQQLEVLEDIWLKAGEMDLTEANVYDDGYNKKKNRKRKRKVQKDSDKRKLKTKAVTAKSSTTAPELSKEENLDLSKNGFLDIPCMPSPALKMSSPLKTNAKKRIKTKPPILKRNSTVMERKEELLETKNENFIEVAPSLSFPDFKRSSSPITDPLGNIDDQFTKKEETRSELLSPETSEYKASVPIQKTEKKKKKTSKSKDINQAKVRVSKKAKQKSDLVSLDVSDMNALREFVSGKHAIQKAPQMKDLSLNVDETNVLATDNDIHNEISGVTPIEAKIAINTSNEDEKLSGSLAQKKVINLSKCSNSKLTTCRPKSSKCRGLINFRKNLLKPPVLHIPSDQEDEKMEAKHCTGEPSSSLNKTWPIGSTDIPTLFKTETNGIQESSGFGQQSTLSYPFQCRQSLINQRIKFGVTNHSDPNLNLKTVKDEQVPSKNFWQIGNQMLYFNNNKDNKNDLSNFANATTLTSAKLLISNDSTNTSSRNVHDKSQTCTKSSHNSSNLPPPPLIKIPPLMLLNTSDRSLLNVSKQLENKVSLRLNQERSQVNINPVPKMISINPQCDQTSSSISQEFSTSNLSSQEITKDVKVTTATQVDILPSFITSNNELSITIVPKSSSSCSNSSSSRKQLTPRKLKVGEIRDNEATTIDNAEVSIIKQNKWSLHSSKNTSVKKKFKDLPENIESVLNSLAIPKMESESQVDSAIQIKQENVKTENYEEVESKPSEFNSLTITEHMKTMLYPSMPNLDVLQTFNHYWSAHIPHCAICSAFALRNHKGSKPMSPEWQRCTPTVLPENSPIWVSTEVFAARSLEQRIEPGNNKLVRCRNCQVTVHVSCYGVKALPSDQQNWACDICQSGKPTVMCCLCPVRGGALKRTSDSQWVHVLCALLLGATFKDPVNKEPINVLAIERPSFDLECCYCKQKSGVVVNCHDQQCDARFHPTCGLLTGAMFAIASSESHGIEILCNKHDSGGKIPIRQGEVVYAKHKNTRYYHADVLSVSDKICFLVVFKDESFSNDLPPEDVVDYKPGKIPAIGSEIQVNWKQEGVYPATFTGVDHVITYTVSFEDGSTHHLKRTDIYSLEEELPKKVLTRLSTATEMRHRGHLYGMEKGNEMQRKVKPPKRL</sequence>
<feature type="compositionally biased region" description="Basic residues" evidence="17">
    <location>
        <begin position="449"/>
        <end position="459"/>
    </location>
</feature>
<keyword evidence="10" id="KW-0560">Oxidoreductase</keyword>
<dbReference type="Pfam" id="PF02375">
    <property type="entry name" value="JmjN"/>
    <property type="match status" value="1"/>
</dbReference>
<dbReference type="GO" id="GO:0000785">
    <property type="term" value="C:chromatin"/>
    <property type="evidence" value="ECO:0007669"/>
    <property type="project" value="TreeGrafter"/>
</dbReference>
<dbReference type="Pfam" id="PF13831">
    <property type="entry name" value="PHD_2"/>
    <property type="match status" value="1"/>
</dbReference>
<dbReference type="InterPro" id="IPR013083">
    <property type="entry name" value="Znf_RING/FYVE/PHD"/>
</dbReference>
<dbReference type="Gene3D" id="3.30.40.10">
    <property type="entry name" value="Zinc/RING finger domain, C3HC4 (zinc finger)"/>
    <property type="match status" value="2"/>
</dbReference>
<dbReference type="SUPFAM" id="SSF51197">
    <property type="entry name" value="Clavaminate synthase-like"/>
    <property type="match status" value="1"/>
</dbReference>
<dbReference type="EC" id="1.14.11.66" evidence="4"/>
<dbReference type="SMART" id="SM00545">
    <property type="entry name" value="JmjN"/>
    <property type="match status" value="1"/>
</dbReference>
<dbReference type="InterPro" id="IPR011011">
    <property type="entry name" value="Znf_FYVE_PHD"/>
</dbReference>
<evidence type="ECO:0000256" key="13">
    <source>
        <dbReference type="ARBA" id="ARBA00023163"/>
    </source>
</evidence>
<feature type="compositionally biased region" description="Basic and acidic residues" evidence="17">
    <location>
        <begin position="579"/>
        <end position="588"/>
    </location>
</feature>
<evidence type="ECO:0000256" key="14">
    <source>
        <dbReference type="ARBA" id="ARBA00023242"/>
    </source>
</evidence>
<dbReference type="SMART" id="SM00333">
    <property type="entry name" value="TUDOR"/>
    <property type="match status" value="2"/>
</dbReference>
<dbReference type="PANTHER" id="PTHR10694:SF129">
    <property type="entry name" value="LYSINE-SPECIFIC DEMETHYLASE 4B-RELATED"/>
    <property type="match status" value="1"/>
</dbReference>
<comment type="similarity">
    <text evidence="3">Belongs to the JHDM3 histone demethylase family.</text>
</comment>
<feature type="compositionally biased region" description="Polar residues" evidence="17">
    <location>
        <begin position="907"/>
        <end position="918"/>
    </location>
</feature>
<evidence type="ECO:0000256" key="5">
    <source>
        <dbReference type="ARBA" id="ARBA00022723"/>
    </source>
</evidence>
<dbReference type="SMART" id="SM00249">
    <property type="entry name" value="PHD"/>
    <property type="match status" value="2"/>
</dbReference>
<evidence type="ECO:0000313" key="21">
    <source>
        <dbReference type="EnsemblMetazoa" id="XP_032457005"/>
    </source>
</evidence>
<evidence type="ECO:0000256" key="12">
    <source>
        <dbReference type="ARBA" id="ARBA00023015"/>
    </source>
</evidence>
<proteinExistence type="inferred from homology"/>
<evidence type="ECO:0000256" key="3">
    <source>
        <dbReference type="ARBA" id="ARBA00009711"/>
    </source>
</evidence>
<evidence type="ECO:0000256" key="10">
    <source>
        <dbReference type="ARBA" id="ARBA00023002"/>
    </source>
</evidence>
<dbReference type="RefSeq" id="XP_001608199.2">
    <property type="nucleotide sequence ID" value="XM_001608149.6"/>
</dbReference>
<dbReference type="InterPro" id="IPR003349">
    <property type="entry name" value="JmjN"/>
</dbReference>
<dbReference type="Pfam" id="PF02373">
    <property type="entry name" value="JmjC"/>
    <property type="match status" value="1"/>
</dbReference>
<dbReference type="GO" id="GO:0010468">
    <property type="term" value="P:regulation of gene expression"/>
    <property type="evidence" value="ECO:0007669"/>
    <property type="project" value="TreeGrafter"/>
</dbReference>
<dbReference type="InterPro" id="IPR019787">
    <property type="entry name" value="Znf_PHD-finger"/>
</dbReference>
<evidence type="ECO:0000256" key="9">
    <source>
        <dbReference type="ARBA" id="ARBA00022964"/>
    </source>
</evidence>
<reference evidence="21" key="1">
    <citation type="submission" date="2021-01" db="UniProtKB">
        <authorList>
            <consortium name="EnsemblMetazoa"/>
        </authorList>
    </citation>
    <scope>IDENTIFICATION</scope>
</reference>
<dbReference type="RefSeq" id="XP_032457005.1">
    <property type="nucleotide sequence ID" value="XM_032601114.1"/>
</dbReference>
<dbReference type="InterPro" id="IPR034732">
    <property type="entry name" value="EPHD"/>
</dbReference>
<feature type="domain" description="JmjN" evidence="18">
    <location>
        <begin position="12"/>
        <end position="54"/>
    </location>
</feature>
<dbReference type="CDD" id="cd20391">
    <property type="entry name" value="Tudor_JMJD2_rpt1"/>
    <property type="match status" value="1"/>
</dbReference>
<dbReference type="EnsemblMetazoa" id="XM_032601114">
    <property type="protein sequence ID" value="XP_032457005"/>
    <property type="gene ID" value="LOC100124275"/>
</dbReference>
<keyword evidence="6" id="KW-0863">Zinc-finger</keyword>
<dbReference type="Pfam" id="PF13832">
    <property type="entry name" value="zf-HC5HC2H_2"/>
    <property type="match status" value="1"/>
</dbReference>
<dbReference type="PROSITE" id="PS51184">
    <property type="entry name" value="JMJC"/>
    <property type="match status" value="1"/>
</dbReference>
<name>A0A7M7QZQ3_NASVI</name>
<evidence type="ECO:0000256" key="11">
    <source>
        <dbReference type="ARBA" id="ARBA00023004"/>
    </source>
</evidence>
<keyword evidence="7" id="KW-0862">Zinc</keyword>
<comment type="function">
    <text evidence="16">Probable histone demethylase that specifically demethylates 'Lys-9' and 'Lys-36' residues of histone H3, thereby playing a central role in histone code. Demethylation of Lys residue generates formaldehyde and succinate.</text>
</comment>